<evidence type="ECO:0000256" key="1">
    <source>
        <dbReference type="SAM" id="Phobius"/>
    </source>
</evidence>
<gene>
    <name evidence="2" type="ORF">EGW08_004241</name>
</gene>
<reference evidence="2 3" key="1">
    <citation type="submission" date="2019-01" db="EMBL/GenBank/DDBJ databases">
        <title>A draft genome assembly of the solar-powered sea slug Elysia chlorotica.</title>
        <authorList>
            <person name="Cai H."/>
            <person name="Li Q."/>
            <person name="Fang X."/>
            <person name="Li J."/>
            <person name="Curtis N.E."/>
            <person name="Altenburger A."/>
            <person name="Shibata T."/>
            <person name="Feng M."/>
            <person name="Maeda T."/>
            <person name="Schwartz J.A."/>
            <person name="Shigenobu S."/>
            <person name="Lundholm N."/>
            <person name="Nishiyama T."/>
            <person name="Yang H."/>
            <person name="Hasebe M."/>
            <person name="Li S."/>
            <person name="Pierce S.K."/>
            <person name="Wang J."/>
        </authorList>
    </citation>
    <scope>NUCLEOTIDE SEQUENCE [LARGE SCALE GENOMIC DNA]</scope>
    <source>
        <strain evidence="2">EC2010</strain>
        <tissue evidence="2">Whole organism of an adult</tissue>
    </source>
</reference>
<dbReference type="OrthoDB" id="6068262at2759"/>
<name>A0A433U2B6_ELYCH</name>
<evidence type="ECO:0000313" key="2">
    <source>
        <dbReference type="EMBL" id="RUS87963.1"/>
    </source>
</evidence>
<protein>
    <submittedName>
        <fullName evidence="2">Uncharacterized protein</fullName>
    </submittedName>
</protein>
<organism evidence="2 3">
    <name type="scientific">Elysia chlorotica</name>
    <name type="common">Eastern emerald elysia</name>
    <name type="synonym">Sea slug</name>
    <dbReference type="NCBI Taxonomy" id="188477"/>
    <lineage>
        <taxon>Eukaryota</taxon>
        <taxon>Metazoa</taxon>
        <taxon>Spiralia</taxon>
        <taxon>Lophotrochozoa</taxon>
        <taxon>Mollusca</taxon>
        <taxon>Gastropoda</taxon>
        <taxon>Heterobranchia</taxon>
        <taxon>Euthyneura</taxon>
        <taxon>Panpulmonata</taxon>
        <taxon>Sacoglossa</taxon>
        <taxon>Placobranchoidea</taxon>
        <taxon>Plakobranchidae</taxon>
        <taxon>Elysia</taxon>
    </lineage>
</organism>
<dbReference type="AlphaFoldDB" id="A0A433U2B6"/>
<keyword evidence="1" id="KW-1133">Transmembrane helix</keyword>
<feature type="transmembrane region" description="Helical" evidence="1">
    <location>
        <begin position="232"/>
        <end position="255"/>
    </location>
</feature>
<keyword evidence="1" id="KW-0812">Transmembrane</keyword>
<keyword evidence="3" id="KW-1185">Reference proteome</keyword>
<accession>A0A433U2B6</accession>
<dbReference type="Proteomes" id="UP000271974">
    <property type="component" value="Unassembled WGS sequence"/>
</dbReference>
<evidence type="ECO:0000313" key="3">
    <source>
        <dbReference type="Proteomes" id="UP000271974"/>
    </source>
</evidence>
<dbReference type="EMBL" id="RQTK01000095">
    <property type="protein sequence ID" value="RUS87963.1"/>
    <property type="molecule type" value="Genomic_DNA"/>
</dbReference>
<proteinExistence type="predicted"/>
<feature type="non-terminal residue" evidence="2">
    <location>
        <position position="1"/>
    </location>
</feature>
<feature type="non-terminal residue" evidence="2">
    <location>
        <position position="302"/>
    </location>
</feature>
<keyword evidence="1" id="KW-0472">Membrane</keyword>
<sequence length="302" mass="34095">LDLDLGLSLDLQVSSLAQTSTIRDFKASLSSVRLNMSSLDAHKPRVTANRTDLGSHQSHVLILTMGKNLMVSLWLATLMCCACSEHTIIMKWPTPKRCRSLVKTVFWISKDRSAVVLGKSDDPIQNCELTFGLESSPKHEKARLRVEYEVFYIHDCGVEVQINESSDSTFLHPDGNHLMIKSNCNTRKPGVLYAQPKNFVRIWWYKKDRLLEAYNFRLNISMIDGLPVVGPAFSTLVIVGLVTFLLVCLAATLFFKYLSHVSQSWHERSVETAMDRAICLYNSQEPLPEEPDHVCLQPGLRG</sequence>
<comment type="caution">
    <text evidence="2">The sequence shown here is derived from an EMBL/GenBank/DDBJ whole genome shotgun (WGS) entry which is preliminary data.</text>
</comment>